<protein>
    <submittedName>
        <fullName evidence="1">Uncharacterized protein</fullName>
    </submittedName>
</protein>
<gene>
    <name evidence="1" type="ORF">MAL03_18785</name>
</gene>
<dbReference type="AlphaFoldDB" id="A0AAE9GIQ6"/>
<reference evidence="1" key="1">
    <citation type="submission" date="2022-02" db="EMBL/GenBank/DDBJ databases">
        <title>The genetically variable rfb locus in Leptospira is a mobile cassette and a molecular signature of serovar identity.</title>
        <authorList>
            <person name="Nieves C."/>
            <person name="Vincent A.T."/>
            <person name="Zarantonelli L."/>
            <person name="Picardeau M."/>
            <person name="Veyrier F.J."/>
            <person name="Buschiazzo A."/>
        </authorList>
    </citation>
    <scope>NUCLEOTIDE SEQUENCE</scope>
    <source>
        <strain evidence="1">IP1512017</strain>
    </source>
</reference>
<proteinExistence type="predicted"/>
<dbReference type="EMBL" id="CP091958">
    <property type="protein sequence ID" value="UOG58707.1"/>
    <property type="molecule type" value="Genomic_DNA"/>
</dbReference>
<organism evidence="1 2">
    <name type="scientific">Leptospira noguchii</name>
    <dbReference type="NCBI Taxonomy" id="28182"/>
    <lineage>
        <taxon>Bacteria</taxon>
        <taxon>Pseudomonadati</taxon>
        <taxon>Spirochaetota</taxon>
        <taxon>Spirochaetia</taxon>
        <taxon>Leptospirales</taxon>
        <taxon>Leptospiraceae</taxon>
        <taxon>Leptospira</taxon>
    </lineage>
</organism>
<dbReference type="Proteomes" id="UP000829829">
    <property type="component" value="Chromosome 2"/>
</dbReference>
<accession>A0AAE9GIQ6</accession>
<dbReference type="RefSeq" id="WP_243816150.1">
    <property type="nucleotide sequence ID" value="NZ_CP091958.1"/>
</dbReference>
<name>A0AAE9GIQ6_9LEPT</name>
<evidence type="ECO:0000313" key="2">
    <source>
        <dbReference type="Proteomes" id="UP000829829"/>
    </source>
</evidence>
<evidence type="ECO:0000313" key="1">
    <source>
        <dbReference type="EMBL" id="UOG58707.1"/>
    </source>
</evidence>
<sequence>MERKRTTQRLASTVARGNSASRFYGRSRKLSVSLLRSLEETQRLASTVARQVVSQSTMKFASDSPQFSYVELTLLRTN</sequence>